<dbReference type="InterPro" id="IPR020000">
    <property type="entry name" value="Phage_P2_LysB"/>
</dbReference>
<proteinExistence type="predicted"/>
<dbReference type="Proteomes" id="UP000036331">
    <property type="component" value="Unassembled WGS sequence"/>
</dbReference>
<accession>A0AAP8ARY6</accession>
<dbReference type="EMBL" id="LDXE02000004">
    <property type="protein sequence ID" value="PBN71963.1"/>
    <property type="molecule type" value="Genomic_DNA"/>
</dbReference>
<evidence type="ECO:0000313" key="2">
    <source>
        <dbReference type="EMBL" id="PBN71963.1"/>
    </source>
</evidence>
<feature type="region of interest" description="Disordered" evidence="1">
    <location>
        <begin position="121"/>
        <end position="141"/>
    </location>
</feature>
<organism evidence="2 3">
    <name type="scientific">Escherichia coli</name>
    <dbReference type="NCBI Taxonomy" id="562"/>
    <lineage>
        <taxon>Bacteria</taxon>
        <taxon>Pseudomonadati</taxon>
        <taxon>Pseudomonadota</taxon>
        <taxon>Gammaproteobacteria</taxon>
        <taxon>Enterobacterales</taxon>
        <taxon>Enterobacteriaceae</taxon>
        <taxon>Escherichia</taxon>
    </lineage>
</organism>
<comment type="caution">
    <text evidence="2">The sequence shown here is derived from an EMBL/GenBank/DDBJ whole genome shotgun (WGS) entry which is preliminary data.</text>
</comment>
<reference evidence="2 3" key="1">
    <citation type="journal article" date="2015" name="Genome Announc.">
        <title>Draft Genome Sequences of Human-Pathogenic Escherichia coli O26:H11 Strains Carrying the stx2 Gene Only and Circulating in France.</title>
        <authorList>
            <person name="Delannoy S."/>
            <person name="Mariani-Kurkdjian P."/>
            <person name="Bonacorsi S."/>
            <person name="Liguori S."/>
            <person name="Ison S.A."/>
            <person name="Fach P."/>
        </authorList>
    </citation>
    <scope>NUCLEOTIDE SEQUENCE [LARGE SCALE GENOMIC DNA]</scope>
    <source>
        <strain evidence="2 3">34870</strain>
    </source>
</reference>
<gene>
    <name evidence="2" type="ORF">ABE91_021455</name>
</gene>
<dbReference type="NCBIfam" id="TIGR03495">
    <property type="entry name" value="phage_LysB"/>
    <property type="match status" value="1"/>
</dbReference>
<evidence type="ECO:0000256" key="1">
    <source>
        <dbReference type="SAM" id="MobiDB-lite"/>
    </source>
</evidence>
<sequence>MSKLMIVLVVLLSLAVAGLFLAKHENASLRTSLDRANNVASEQQATITMLKNQLHVALTRADKNELAQVALRQELENAAKREAQREKTITRLLNENEDFRRWYGADLPDAVRRLHQRPACTDASDCPQRLPESESLPDAGQCPADERRFKCRYPAA</sequence>
<dbReference type="AlphaFoldDB" id="A0AAP8ARY6"/>
<protein>
    <submittedName>
        <fullName evidence="2">Protein lysB</fullName>
    </submittedName>
</protein>
<name>A0AAP8ARY6_ECOLX</name>
<evidence type="ECO:0000313" key="3">
    <source>
        <dbReference type="Proteomes" id="UP000036331"/>
    </source>
</evidence>